<evidence type="ECO:0000313" key="3">
    <source>
        <dbReference type="Proteomes" id="UP001321741"/>
    </source>
</evidence>
<evidence type="ECO:0000313" key="2">
    <source>
        <dbReference type="EMBL" id="BDR60130.1"/>
    </source>
</evidence>
<keyword evidence="3" id="KW-1185">Reference proteome</keyword>
<accession>A0ABN6SIH8</accession>
<organism evidence="2 3">
    <name type="scientific">Lactobacillus xylocopicola</name>
    <dbReference type="NCBI Taxonomy" id="2976676"/>
    <lineage>
        <taxon>Bacteria</taxon>
        <taxon>Bacillati</taxon>
        <taxon>Bacillota</taxon>
        <taxon>Bacilli</taxon>
        <taxon>Lactobacillales</taxon>
        <taxon>Lactobacillaceae</taxon>
        <taxon>Lactobacillus</taxon>
    </lineage>
</organism>
<name>A0ABN6SIH8_9LACO</name>
<sequence>MFLSENLASLLKGSVIGRVSAVVLVVLGLVELLLSIKYSKQILQKGTQNGFAPISIASSLFFGLVLLVVGIMLLIATF</sequence>
<keyword evidence="1" id="KW-0812">Transmembrane</keyword>
<evidence type="ECO:0000256" key="1">
    <source>
        <dbReference type="SAM" id="Phobius"/>
    </source>
</evidence>
<reference evidence="2 3" key="1">
    <citation type="journal article" date="2023" name="Microbiol. Spectr.">
        <title>Symbiosis of Carpenter Bees with Uncharacterized Lactic Acid Bacteria Showing NAD Auxotrophy.</title>
        <authorList>
            <person name="Kawasaki S."/>
            <person name="Ozawa K."/>
            <person name="Mori T."/>
            <person name="Yamamoto A."/>
            <person name="Ito M."/>
            <person name="Ohkuma M."/>
            <person name="Sakamoto M."/>
            <person name="Matsutani M."/>
        </authorList>
    </citation>
    <scope>NUCLEOTIDE SEQUENCE [LARGE SCALE GENOMIC DNA]</scope>
    <source>
        <strain evidence="2 3">Kim32-2</strain>
    </source>
</reference>
<protein>
    <recommendedName>
        <fullName evidence="4">DUF350 domain-containing protein</fullName>
    </recommendedName>
</protein>
<keyword evidence="1" id="KW-0472">Membrane</keyword>
<gene>
    <name evidence="2" type="ORF">KIM322_03910</name>
</gene>
<evidence type="ECO:0008006" key="4">
    <source>
        <dbReference type="Google" id="ProtNLM"/>
    </source>
</evidence>
<feature type="transmembrane region" description="Helical" evidence="1">
    <location>
        <begin position="54"/>
        <end position="76"/>
    </location>
</feature>
<proteinExistence type="predicted"/>
<dbReference type="RefSeq" id="WP_317637845.1">
    <property type="nucleotide sequence ID" value="NZ_AP026803.1"/>
</dbReference>
<keyword evidence="1" id="KW-1133">Transmembrane helix</keyword>
<dbReference type="Proteomes" id="UP001321741">
    <property type="component" value="Chromosome"/>
</dbReference>
<feature type="transmembrane region" description="Helical" evidence="1">
    <location>
        <begin position="15"/>
        <end position="34"/>
    </location>
</feature>
<dbReference type="EMBL" id="AP026803">
    <property type="protein sequence ID" value="BDR60130.1"/>
    <property type="molecule type" value="Genomic_DNA"/>
</dbReference>